<feature type="transmembrane region" description="Helical" evidence="9">
    <location>
        <begin position="126"/>
        <end position="143"/>
    </location>
</feature>
<feature type="transmembrane region" description="Helical" evidence="9">
    <location>
        <begin position="55"/>
        <end position="76"/>
    </location>
</feature>
<dbReference type="PANTHER" id="PTHR30574">
    <property type="entry name" value="INNER MEMBRANE PROTEIN YEDE"/>
    <property type="match status" value="1"/>
</dbReference>
<keyword evidence="7 9" id="KW-0472">Membrane</keyword>
<evidence type="ECO:0000256" key="7">
    <source>
        <dbReference type="ARBA" id="ARBA00023136"/>
    </source>
</evidence>
<dbReference type="Pfam" id="PF04143">
    <property type="entry name" value="Sulf_transp"/>
    <property type="match status" value="1"/>
</dbReference>
<name>A0A6V1PAC3_HETAK</name>
<feature type="transmembrane region" description="Helical" evidence="9">
    <location>
        <begin position="356"/>
        <end position="373"/>
    </location>
</feature>
<accession>A0A6V1PAC3</accession>
<feature type="compositionally biased region" description="Low complexity" evidence="8">
    <location>
        <begin position="392"/>
        <end position="404"/>
    </location>
</feature>
<evidence type="ECO:0000256" key="4">
    <source>
        <dbReference type="ARBA" id="ARBA00022519"/>
    </source>
</evidence>
<evidence type="ECO:0000256" key="3">
    <source>
        <dbReference type="ARBA" id="ARBA00022475"/>
    </source>
</evidence>
<dbReference type="AlphaFoldDB" id="A0A6V1PAC3"/>
<feature type="transmembrane region" description="Helical" evidence="9">
    <location>
        <begin position="88"/>
        <end position="105"/>
    </location>
</feature>
<dbReference type="Pfam" id="PF20398">
    <property type="entry name" value="DUF6691"/>
    <property type="match status" value="2"/>
</dbReference>
<proteinExistence type="predicted"/>
<dbReference type="PANTHER" id="PTHR30574:SF1">
    <property type="entry name" value="SULPHUR TRANSPORT DOMAIN-CONTAINING PROTEIN"/>
    <property type="match status" value="1"/>
</dbReference>
<evidence type="ECO:0000256" key="9">
    <source>
        <dbReference type="SAM" id="Phobius"/>
    </source>
</evidence>
<evidence type="ECO:0000313" key="10">
    <source>
        <dbReference type="EMBL" id="CAE0627247.1"/>
    </source>
</evidence>
<dbReference type="GO" id="GO:0005886">
    <property type="term" value="C:plasma membrane"/>
    <property type="evidence" value="ECO:0007669"/>
    <property type="project" value="UniProtKB-SubCell"/>
</dbReference>
<evidence type="ECO:0000256" key="1">
    <source>
        <dbReference type="ARBA" id="ARBA00004429"/>
    </source>
</evidence>
<keyword evidence="2" id="KW-0813">Transport</keyword>
<dbReference type="EMBL" id="HBIU01013015">
    <property type="protein sequence ID" value="CAE0627247.1"/>
    <property type="molecule type" value="Transcribed_RNA"/>
</dbReference>
<sequence>MADFLPPITEPTPLLSSAGGVMLAISTITMLMFNGKLLGLSGIAEGLLFYDKTDFKWKAAFTASFMAMAQIVAKVWPSLLDQLNLGSPWYIMTFGGFLVGYGTRLGNGCTSGHGICGLARLSSRSIAAVVTFLTAAIATARTLHGMPGAHISADSWDQPSVTAFYAASGGLLALFALATVGPGEAHRPARLLCTAAAAALFAAGLCVAGMGRRAKILNFLVLRREGWDYSLLFILGFAVVICFIAFRLILSSLDRPLLCNLRVELEKNSVMTDEDVNTNMPLSPSSSVKQVVTKASRSTHVSLGSFDGCTFGIPKNTALDLPLILGAWLFGIGWGLCGICPGPAMLLVAAGYPKVSLMYLPALYVGMAAARATKTLLVPKVFAAPKEDEQRQQQAPAAAAAAAQRGGGGGAPRQKDDCAPPPTTAKISLKHANNSSSTPN</sequence>
<keyword evidence="5 9" id="KW-0812">Transmembrane</keyword>
<keyword evidence="3" id="KW-1003">Cell membrane</keyword>
<comment type="subcellular location">
    <subcellularLocation>
        <location evidence="1">Cell inner membrane</location>
        <topology evidence="1">Multi-pass membrane protein</topology>
    </subcellularLocation>
</comment>
<keyword evidence="4" id="KW-0997">Cell inner membrane</keyword>
<organism evidence="10">
    <name type="scientific">Heterosigma akashiwo</name>
    <name type="common">Chromophytic alga</name>
    <name type="synonym">Heterosigma carterae</name>
    <dbReference type="NCBI Taxonomy" id="2829"/>
    <lineage>
        <taxon>Eukaryota</taxon>
        <taxon>Sar</taxon>
        <taxon>Stramenopiles</taxon>
        <taxon>Ochrophyta</taxon>
        <taxon>Raphidophyceae</taxon>
        <taxon>Chattonellales</taxon>
        <taxon>Chattonellaceae</taxon>
        <taxon>Heterosigma</taxon>
    </lineage>
</organism>
<evidence type="ECO:0000256" key="8">
    <source>
        <dbReference type="SAM" id="MobiDB-lite"/>
    </source>
</evidence>
<feature type="transmembrane region" description="Helical" evidence="9">
    <location>
        <begin position="323"/>
        <end position="350"/>
    </location>
</feature>
<evidence type="ECO:0000256" key="2">
    <source>
        <dbReference type="ARBA" id="ARBA00022448"/>
    </source>
</evidence>
<evidence type="ECO:0000256" key="6">
    <source>
        <dbReference type="ARBA" id="ARBA00022989"/>
    </source>
</evidence>
<gene>
    <name evidence="10" type="ORF">HAKA00212_LOCUS5925</name>
</gene>
<keyword evidence="6 9" id="KW-1133">Transmembrane helix</keyword>
<dbReference type="InterPro" id="IPR007272">
    <property type="entry name" value="Sulf_transp_TsuA/YedE"/>
</dbReference>
<feature type="transmembrane region" description="Helical" evidence="9">
    <location>
        <begin position="163"/>
        <end position="180"/>
    </location>
</feature>
<evidence type="ECO:0000256" key="5">
    <source>
        <dbReference type="ARBA" id="ARBA00022692"/>
    </source>
</evidence>
<feature type="transmembrane region" description="Helical" evidence="9">
    <location>
        <begin position="231"/>
        <end position="250"/>
    </location>
</feature>
<feature type="region of interest" description="Disordered" evidence="8">
    <location>
        <begin position="387"/>
        <end position="440"/>
    </location>
</feature>
<dbReference type="InterPro" id="IPR046513">
    <property type="entry name" value="DUF6691"/>
</dbReference>
<feature type="transmembrane region" description="Helical" evidence="9">
    <location>
        <begin position="14"/>
        <end position="34"/>
    </location>
</feature>
<feature type="compositionally biased region" description="Polar residues" evidence="8">
    <location>
        <begin position="431"/>
        <end position="440"/>
    </location>
</feature>
<reference evidence="10" key="1">
    <citation type="submission" date="2021-01" db="EMBL/GenBank/DDBJ databases">
        <authorList>
            <person name="Corre E."/>
            <person name="Pelletier E."/>
            <person name="Niang G."/>
            <person name="Scheremetjew M."/>
            <person name="Finn R."/>
            <person name="Kale V."/>
            <person name="Holt S."/>
            <person name="Cochrane G."/>
            <person name="Meng A."/>
            <person name="Brown T."/>
            <person name="Cohen L."/>
        </authorList>
    </citation>
    <scope>NUCLEOTIDE SEQUENCE</scope>
    <source>
        <strain evidence="10">CCMP3107</strain>
    </source>
</reference>
<protein>
    <submittedName>
        <fullName evidence="10">Uncharacterized protein</fullName>
    </submittedName>
</protein>
<feature type="transmembrane region" description="Helical" evidence="9">
    <location>
        <begin position="192"/>
        <end position="211"/>
    </location>
</feature>